<name>A0A917LU11_9GAMM</name>
<reference evidence="1" key="1">
    <citation type="journal article" date="2014" name="Int. J. Syst. Evol. Microbiol.">
        <title>Complete genome sequence of Corynebacterium casei LMG S-19264T (=DSM 44701T), isolated from a smear-ripened cheese.</title>
        <authorList>
            <consortium name="US DOE Joint Genome Institute (JGI-PGF)"/>
            <person name="Walter F."/>
            <person name="Albersmeier A."/>
            <person name="Kalinowski J."/>
            <person name="Ruckert C."/>
        </authorList>
    </citation>
    <scope>NUCLEOTIDE SEQUENCE</scope>
    <source>
        <strain evidence="1">CGMCC 1.15425</strain>
    </source>
</reference>
<dbReference type="Gene3D" id="3.30.1330.60">
    <property type="entry name" value="OmpA-like domain"/>
    <property type="match status" value="1"/>
</dbReference>
<reference evidence="1" key="2">
    <citation type="submission" date="2020-09" db="EMBL/GenBank/DDBJ databases">
        <authorList>
            <person name="Sun Q."/>
            <person name="Zhou Y."/>
        </authorList>
    </citation>
    <scope>NUCLEOTIDE SEQUENCE</scope>
    <source>
        <strain evidence="1">CGMCC 1.15425</strain>
    </source>
</reference>
<dbReference type="Pfam" id="PF16234">
    <property type="entry name" value="DUF4892"/>
    <property type="match status" value="1"/>
</dbReference>
<evidence type="ECO:0000313" key="1">
    <source>
        <dbReference type="EMBL" id="GGG56570.1"/>
    </source>
</evidence>
<dbReference type="InterPro" id="IPR036737">
    <property type="entry name" value="OmpA-like_sf"/>
</dbReference>
<proteinExistence type="predicted"/>
<sequence length="303" mass="33504">MSVLLLAWSSWSQAAEATDFPGIDRFPGAEIADYREADSINYSLVLGRMQRIAGQVTASASERFQGNLTRITYQIPNGFSEAEVYAFYRDQLISEGQRELFTCQGRGCGSSNYWANEIFDNRILYGPVQNQRYLAATFETGVPGDSQIGYAALYVVRRANQRLYAHLDLLALTGRIAEEQRAAQLVTPAAMQQRLTREGSVVVPSLRFNDSDELEEDAGIALLADVLQRDRLLEVFVVGHLQQSNVDLQTLQQQSLARAETVRQQLIEAGVDGGRIIAAGVGPLAPYCRPGPCGQRIEVVVRQ</sequence>
<keyword evidence="2" id="KW-1185">Reference proteome</keyword>
<dbReference type="AlphaFoldDB" id="A0A917LU11"/>
<comment type="caution">
    <text evidence="1">The sequence shown here is derived from an EMBL/GenBank/DDBJ whole genome shotgun (WGS) entry which is preliminary data.</text>
</comment>
<organism evidence="1 2">
    <name type="scientific">Pseudohongiella nitratireducens</name>
    <dbReference type="NCBI Taxonomy" id="1768907"/>
    <lineage>
        <taxon>Bacteria</taxon>
        <taxon>Pseudomonadati</taxon>
        <taxon>Pseudomonadota</taxon>
        <taxon>Gammaproteobacteria</taxon>
        <taxon>Pseudomonadales</taxon>
        <taxon>Pseudohongiellaceae</taxon>
        <taxon>Pseudohongiella</taxon>
    </lineage>
</organism>
<dbReference type="EMBL" id="BMIY01000005">
    <property type="protein sequence ID" value="GGG56570.1"/>
    <property type="molecule type" value="Genomic_DNA"/>
</dbReference>
<evidence type="ECO:0000313" key="2">
    <source>
        <dbReference type="Proteomes" id="UP000627715"/>
    </source>
</evidence>
<gene>
    <name evidence="1" type="ORF">GCM10011403_12190</name>
</gene>
<dbReference type="SUPFAM" id="SSF103088">
    <property type="entry name" value="OmpA-like"/>
    <property type="match status" value="1"/>
</dbReference>
<dbReference type="Proteomes" id="UP000627715">
    <property type="component" value="Unassembled WGS sequence"/>
</dbReference>
<dbReference type="InterPro" id="IPR032608">
    <property type="entry name" value="DUF4892"/>
</dbReference>
<protein>
    <submittedName>
        <fullName evidence="1">DUF4892 domain-containing protein</fullName>
    </submittedName>
</protein>
<accession>A0A917LU11</accession>